<dbReference type="EC" id="2.7.7.7" evidence="7"/>
<evidence type="ECO:0000256" key="3">
    <source>
        <dbReference type="ARBA" id="ARBA00022695"/>
    </source>
</evidence>
<dbReference type="EMBL" id="QMQA01000185">
    <property type="protein sequence ID" value="RLE12178.1"/>
    <property type="molecule type" value="Genomic_DNA"/>
</dbReference>
<dbReference type="InterPro" id="IPR012337">
    <property type="entry name" value="RNaseH-like_sf"/>
</dbReference>
<dbReference type="AlphaFoldDB" id="A0A662DBE4"/>
<dbReference type="InterPro" id="IPR036397">
    <property type="entry name" value="RNaseH_sf"/>
</dbReference>
<dbReference type="PROSITE" id="PS00116">
    <property type="entry name" value="DNA_POLYMERASE_B"/>
    <property type="match status" value="1"/>
</dbReference>
<comment type="caution">
    <text evidence="10">The sequence shown here is derived from an EMBL/GenBank/DDBJ whole genome shotgun (WGS) entry which is preliminary data.</text>
</comment>
<evidence type="ECO:0000256" key="4">
    <source>
        <dbReference type="ARBA" id="ARBA00022932"/>
    </source>
</evidence>
<evidence type="ECO:0000313" key="11">
    <source>
        <dbReference type="Proteomes" id="UP000280417"/>
    </source>
</evidence>
<dbReference type="PRINTS" id="PR00106">
    <property type="entry name" value="DNAPOLB"/>
</dbReference>
<dbReference type="InterPro" id="IPR023211">
    <property type="entry name" value="DNA_pol_palm_dom_sf"/>
</dbReference>
<evidence type="ECO:0000256" key="1">
    <source>
        <dbReference type="ARBA" id="ARBA00005755"/>
    </source>
</evidence>
<dbReference type="Pfam" id="PF00136">
    <property type="entry name" value="DNA_pol_B"/>
    <property type="match status" value="1"/>
</dbReference>
<organism evidence="10 11">
    <name type="scientific">Aerophobetes bacterium</name>
    <dbReference type="NCBI Taxonomy" id="2030807"/>
    <lineage>
        <taxon>Bacteria</taxon>
        <taxon>Candidatus Aerophobota</taxon>
    </lineage>
</organism>
<evidence type="ECO:0000256" key="2">
    <source>
        <dbReference type="ARBA" id="ARBA00022679"/>
    </source>
</evidence>
<comment type="catalytic activity">
    <reaction evidence="6 7">
        <text>DNA(n) + a 2'-deoxyribonucleoside 5'-triphosphate = DNA(n+1) + diphosphate</text>
        <dbReference type="Rhea" id="RHEA:22508"/>
        <dbReference type="Rhea" id="RHEA-COMP:17339"/>
        <dbReference type="Rhea" id="RHEA-COMP:17340"/>
        <dbReference type="ChEBI" id="CHEBI:33019"/>
        <dbReference type="ChEBI" id="CHEBI:61560"/>
        <dbReference type="ChEBI" id="CHEBI:173112"/>
        <dbReference type="EC" id="2.7.7.7"/>
    </reaction>
</comment>
<dbReference type="PANTHER" id="PTHR10322">
    <property type="entry name" value="DNA POLYMERASE CATALYTIC SUBUNIT"/>
    <property type="match status" value="1"/>
</dbReference>
<dbReference type="InterPro" id="IPR042087">
    <property type="entry name" value="DNA_pol_B_thumb"/>
</dbReference>
<evidence type="ECO:0000259" key="9">
    <source>
        <dbReference type="Pfam" id="PF03104"/>
    </source>
</evidence>
<gene>
    <name evidence="10" type="ORF">DRJ04_06665</name>
</gene>
<dbReference type="GO" id="GO:0000166">
    <property type="term" value="F:nucleotide binding"/>
    <property type="evidence" value="ECO:0007669"/>
    <property type="project" value="InterPro"/>
</dbReference>
<dbReference type="GO" id="GO:0006261">
    <property type="term" value="P:DNA-templated DNA replication"/>
    <property type="evidence" value="ECO:0007669"/>
    <property type="project" value="TreeGrafter"/>
</dbReference>
<keyword evidence="2 7" id="KW-0808">Transferase</keyword>
<dbReference type="GO" id="GO:0003887">
    <property type="term" value="F:DNA-directed DNA polymerase activity"/>
    <property type="evidence" value="ECO:0007669"/>
    <property type="project" value="UniProtKB-KW"/>
</dbReference>
<dbReference type="PANTHER" id="PTHR10322:SF23">
    <property type="entry name" value="DNA POLYMERASE DELTA CATALYTIC SUBUNIT"/>
    <property type="match status" value="1"/>
</dbReference>
<evidence type="ECO:0000256" key="6">
    <source>
        <dbReference type="ARBA" id="ARBA00049244"/>
    </source>
</evidence>
<dbReference type="Gene3D" id="3.30.420.10">
    <property type="entry name" value="Ribonuclease H-like superfamily/Ribonuclease H"/>
    <property type="match status" value="1"/>
</dbReference>
<protein>
    <recommendedName>
        <fullName evidence="7">DNA polymerase</fullName>
        <ecNumber evidence="7">2.7.7.7</ecNumber>
    </recommendedName>
</protein>
<keyword evidence="3 7" id="KW-0548">Nucleotidyltransferase</keyword>
<name>A0A662DBE4_UNCAE</name>
<dbReference type="Gene3D" id="6.10.10.100">
    <property type="match status" value="1"/>
</dbReference>
<dbReference type="Gene3D" id="3.90.1600.10">
    <property type="entry name" value="Palm domain of DNA polymerase"/>
    <property type="match status" value="1"/>
</dbReference>
<dbReference type="NCBIfam" id="TIGR00592">
    <property type="entry name" value="pol2"/>
    <property type="match status" value="1"/>
</dbReference>
<dbReference type="Gene3D" id="1.10.287.690">
    <property type="entry name" value="Helix hairpin bin"/>
    <property type="match status" value="1"/>
</dbReference>
<dbReference type="Pfam" id="PF03104">
    <property type="entry name" value="DNA_pol_B_exo1"/>
    <property type="match status" value="1"/>
</dbReference>
<sequence length="887" mass="101030">MPERDLKIQILDVDYVLINEIPVVRIFGKTPEGKTVCGFYEKFFPYFYAIGESVPELLKNEPQVRSITEVKRKMVMGYQDRIDVWKIVLTNPSKTPEIREKLKSHGITTFEADVLFKYRVMSDLGLSGFGWIEITEFSATSTNTVHADVTVRIKRMKPVKKGELVPLKYMAFDIECVPLKSGNVPDPKKDPVVLISIVFSDMHEGKKSVVLSTRPGKNVMAFESEKEMLEEFMNIVIDYDPDIITGYNINNFDIPYIIERMSRNGIKPVFGRCKQKPVTTKKLTVKHNTSITGRIVVDVYEIIKKDFSLMRYNLDYVAEKLLGEKKISVKPSEIEKLWKGNDSDFERLVTYCLKDSVLAMNLILKLELLDKYIALSTLSGTLLQDTLSGGETLRIENFLLREFNKEGYILPCKPDKEEVAKRDAVRKTELKGGFVLEPVRGLHSNVIVLDFKSMYPSIIRTFNICPTTLIKNNEVENPIVTASGVKFVPKNVREGVIPKILERLVTMRQRVKKLYKKENDPGKRRVLFSEQWALKILANAFYGYLGYSRARIYDLDIANAITASGRNVIQKTKRVIEKEYGYKVVYGDTDSVMVKVPVDNLEEIKEIGDKISREITERLPGVLELEFEKVFKRFLPLTKKRYVAWKFEPVGDNEWKESIEMKGIETVRRDWCELVGDTIRGVIEIILKKNDIQEAVKYFRGVVDKLVKGEIDVQKLVITKTMTKIPKNYAGMQPHIELVKKIQARNPAETPGIGDRIGYVIIKGTGLLSKRAEDPNYVIENGLQIDSRYYIDNQLLPPLERIFNAINISKSELLGNGKQIGILEAIMKAESGGQERILKQVSLNEVNGFVCKKCGKFYSRPPLVGSCECGGLFLFSSLHGPAESVLI</sequence>
<feature type="domain" description="DNA-directed DNA polymerase family B exonuclease" evidence="9">
    <location>
        <begin position="108"/>
        <end position="317"/>
    </location>
</feature>
<reference evidence="10 11" key="1">
    <citation type="submission" date="2018-06" db="EMBL/GenBank/DDBJ databases">
        <title>Extensive metabolic versatility and redundancy in microbially diverse, dynamic hydrothermal sediments.</title>
        <authorList>
            <person name="Dombrowski N."/>
            <person name="Teske A."/>
            <person name="Baker B.J."/>
        </authorList>
    </citation>
    <scope>NUCLEOTIDE SEQUENCE [LARGE SCALE GENOMIC DNA]</scope>
    <source>
        <strain evidence="10">B3_G15</strain>
    </source>
</reference>
<dbReference type="InterPro" id="IPR006172">
    <property type="entry name" value="DNA-dir_DNA_pol_B"/>
</dbReference>
<dbReference type="SUPFAM" id="SSF56672">
    <property type="entry name" value="DNA/RNA polymerases"/>
    <property type="match status" value="1"/>
</dbReference>
<evidence type="ECO:0000259" key="8">
    <source>
        <dbReference type="Pfam" id="PF00136"/>
    </source>
</evidence>
<dbReference type="Gene3D" id="1.10.132.60">
    <property type="entry name" value="DNA polymerase family B, C-terminal domain"/>
    <property type="match status" value="1"/>
</dbReference>
<keyword evidence="4 7" id="KW-0239">DNA-directed DNA polymerase</keyword>
<dbReference type="InterPro" id="IPR006133">
    <property type="entry name" value="DNA-dir_DNA_pol_B_exonuc"/>
</dbReference>
<evidence type="ECO:0000313" key="10">
    <source>
        <dbReference type="EMBL" id="RLE12178.1"/>
    </source>
</evidence>
<evidence type="ECO:0000256" key="7">
    <source>
        <dbReference type="RuleBase" id="RU000442"/>
    </source>
</evidence>
<dbReference type="Gene3D" id="3.30.342.10">
    <property type="entry name" value="DNA Polymerase, chain B, domain 1"/>
    <property type="match status" value="1"/>
</dbReference>
<dbReference type="InterPro" id="IPR043502">
    <property type="entry name" value="DNA/RNA_pol_sf"/>
</dbReference>
<comment type="similarity">
    <text evidence="1 7">Belongs to the DNA polymerase type-B family.</text>
</comment>
<dbReference type="InterPro" id="IPR017964">
    <property type="entry name" value="DNA-dir_DNA_pol_B_CS"/>
</dbReference>
<dbReference type="SMART" id="SM00486">
    <property type="entry name" value="POLBc"/>
    <property type="match status" value="1"/>
</dbReference>
<feature type="domain" description="DNA-directed DNA polymerase family B multifunctional" evidence="8">
    <location>
        <begin position="384"/>
        <end position="806"/>
    </location>
</feature>
<dbReference type="InterPro" id="IPR050240">
    <property type="entry name" value="DNA_pol_type-B"/>
</dbReference>
<evidence type="ECO:0000256" key="5">
    <source>
        <dbReference type="ARBA" id="ARBA00023125"/>
    </source>
</evidence>
<dbReference type="SUPFAM" id="SSF53098">
    <property type="entry name" value="Ribonuclease H-like"/>
    <property type="match status" value="1"/>
</dbReference>
<keyword evidence="5 7" id="KW-0238">DNA-binding</keyword>
<accession>A0A662DBE4</accession>
<keyword evidence="7" id="KW-0235">DNA replication</keyword>
<dbReference type="InterPro" id="IPR006134">
    <property type="entry name" value="DNA-dir_DNA_pol_B_multi_dom"/>
</dbReference>
<proteinExistence type="inferred from homology"/>
<dbReference type="GO" id="GO:0003677">
    <property type="term" value="F:DNA binding"/>
    <property type="evidence" value="ECO:0007669"/>
    <property type="project" value="UniProtKB-KW"/>
</dbReference>
<dbReference type="Proteomes" id="UP000280417">
    <property type="component" value="Unassembled WGS sequence"/>
</dbReference>